<evidence type="ECO:0000256" key="1">
    <source>
        <dbReference type="SAM" id="Phobius"/>
    </source>
</evidence>
<dbReference type="Proteomes" id="UP001222800">
    <property type="component" value="Chromosome"/>
</dbReference>
<protein>
    <submittedName>
        <fullName evidence="2">Uncharacterized protein</fullName>
    </submittedName>
</protein>
<keyword evidence="1" id="KW-1133">Transmembrane helix</keyword>
<organism evidence="2 3">
    <name type="scientific">Tepidibacter hydrothermalis</name>
    <dbReference type="NCBI Taxonomy" id="3036126"/>
    <lineage>
        <taxon>Bacteria</taxon>
        <taxon>Bacillati</taxon>
        <taxon>Bacillota</taxon>
        <taxon>Clostridia</taxon>
        <taxon>Peptostreptococcales</taxon>
        <taxon>Peptostreptococcaceae</taxon>
        <taxon>Tepidibacter</taxon>
    </lineage>
</organism>
<evidence type="ECO:0000313" key="3">
    <source>
        <dbReference type="Proteomes" id="UP001222800"/>
    </source>
</evidence>
<reference evidence="2 3" key="1">
    <citation type="submission" date="2023-03" db="EMBL/GenBank/DDBJ databases">
        <title>Complete genome sequence of Tepidibacter sp. SWIR-1, isolated from a deep-sea hydrothermal vent.</title>
        <authorList>
            <person name="Li X."/>
        </authorList>
    </citation>
    <scope>NUCLEOTIDE SEQUENCE [LARGE SCALE GENOMIC DNA]</scope>
    <source>
        <strain evidence="2 3">SWIR-1</strain>
    </source>
</reference>
<sequence length="41" mass="4883">MNKWCQENNSIILGILNWIVFIVLFWNDCRLPLSIQDFLAT</sequence>
<dbReference type="EMBL" id="CP120733">
    <property type="protein sequence ID" value="WFD10436.1"/>
    <property type="molecule type" value="Genomic_DNA"/>
</dbReference>
<gene>
    <name evidence="2" type="ORF">P4S50_19605</name>
</gene>
<feature type="transmembrane region" description="Helical" evidence="1">
    <location>
        <begin position="9"/>
        <end position="26"/>
    </location>
</feature>
<dbReference type="RefSeq" id="WP_277732404.1">
    <property type="nucleotide sequence ID" value="NZ_CP120733.1"/>
</dbReference>
<accession>A0ABY8EBZ8</accession>
<keyword evidence="1" id="KW-0472">Membrane</keyword>
<proteinExistence type="predicted"/>
<keyword evidence="1" id="KW-0812">Transmembrane</keyword>
<keyword evidence="3" id="KW-1185">Reference proteome</keyword>
<name>A0ABY8EBZ8_9FIRM</name>
<evidence type="ECO:0000313" key="2">
    <source>
        <dbReference type="EMBL" id="WFD10436.1"/>
    </source>
</evidence>